<dbReference type="GO" id="GO:0005829">
    <property type="term" value="C:cytosol"/>
    <property type="evidence" value="ECO:0007669"/>
    <property type="project" value="TreeGrafter"/>
</dbReference>
<evidence type="ECO:0000259" key="7">
    <source>
        <dbReference type="Pfam" id="PF00749"/>
    </source>
</evidence>
<dbReference type="PANTHER" id="PTHR43097">
    <property type="entry name" value="GLUTAMINE-TRNA LIGASE"/>
    <property type="match status" value="1"/>
</dbReference>
<dbReference type="InterPro" id="IPR014729">
    <property type="entry name" value="Rossmann-like_a/b/a_fold"/>
</dbReference>
<sequence length="203" mass="22678">MALQMAHLTVASKANPTLLLPALLAATWAVLEHLHRNFTALQHRNNELVFEWISRSLAFTVHDFKSLERPLQELDHHLALRSFIVGYSKTLADLVVNGTIRANKILVSIVRRSKGNVARWFSFIESANPWINQVYLDLSAPARQKKAAASAAGASYEIGLDGDNIVTRFPPEPSGYLHIGHAKAALLNDYFAHKKTWNTHLPL</sequence>
<evidence type="ECO:0000256" key="6">
    <source>
        <dbReference type="RuleBase" id="RU363037"/>
    </source>
</evidence>
<organism evidence="8 9">
    <name type="scientific">Helicocarpus griseus UAMH5409</name>
    <dbReference type="NCBI Taxonomy" id="1447875"/>
    <lineage>
        <taxon>Eukaryota</taxon>
        <taxon>Fungi</taxon>
        <taxon>Dikarya</taxon>
        <taxon>Ascomycota</taxon>
        <taxon>Pezizomycotina</taxon>
        <taxon>Eurotiomycetes</taxon>
        <taxon>Eurotiomycetidae</taxon>
        <taxon>Onygenales</taxon>
        <taxon>Ajellomycetaceae</taxon>
        <taxon>Helicocarpus</taxon>
    </lineage>
</organism>
<dbReference type="GO" id="GO:0004818">
    <property type="term" value="F:glutamate-tRNA ligase activity"/>
    <property type="evidence" value="ECO:0007669"/>
    <property type="project" value="TreeGrafter"/>
</dbReference>
<dbReference type="Pfam" id="PF00749">
    <property type="entry name" value="tRNA-synt_1c"/>
    <property type="match status" value="1"/>
</dbReference>
<comment type="caution">
    <text evidence="8">The sequence shown here is derived from an EMBL/GenBank/DDBJ whole genome shotgun (WGS) entry which is preliminary data.</text>
</comment>
<name>A0A2B7WMF4_9EURO</name>
<dbReference type="PRINTS" id="PR00987">
    <property type="entry name" value="TRNASYNTHGLU"/>
</dbReference>
<dbReference type="EMBL" id="PDNB01000241">
    <property type="protein sequence ID" value="PGG97710.1"/>
    <property type="molecule type" value="Genomic_DNA"/>
</dbReference>
<keyword evidence="3 6" id="KW-0067">ATP-binding</keyword>
<feature type="domain" description="Glutamyl/glutaminyl-tRNA synthetase class Ib catalytic" evidence="7">
    <location>
        <begin position="165"/>
        <end position="195"/>
    </location>
</feature>
<dbReference type="InterPro" id="IPR020058">
    <property type="entry name" value="Glu/Gln-tRNA-synth_Ib_cat-dom"/>
</dbReference>
<dbReference type="PANTHER" id="PTHR43097:SF5">
    <property type="entry name" value="GLUTAMATE--TRNA LIGASE"/>
    <property type="match status" value="1"/>
</dbReference>
<dbReference type="Gene3D" id="3.40.50.620">
    <property type="entry name" value="HUPs"/>
    <property type="match status" value="1"/>
</dbReference>
<dbReference type="STRING" id="1447875.A0A2B7WMF4"/>
<reference evidence="8 9" key="1">
    <citation type="submission" date="2017-10" db="EMBL/GenBank/DDBJ databases">
        <title>Comparative genomics in systemic dimorphic fungi from Ajellomycetaceae.</title>
        <authorList>
            <person name="Munoz J.F."/>
            <person name="Mcewen J.G."/>
            <person name="Clay O.K."/>
            <person name="Cuomo C.A."/>
        </authorList>
    </citation>
    <scope>NUCLEOTIDE SEQUENCE [LARGE SCALE GENOMIC DNA]</scope>
    <source>
        <strain evidence="8 9">UAMH5409</strain>
    </source>
</reference>
<keyword evidence="4 6" id="KW-0648">Protein biosynthesis</keyword>
<dbReference type="InterPro" id="IPR000924">
    <property type="entry name" value="Glu/Gln-tRNA-synth"/>
</dbReference>
<keyword evidence="2 6" id="KW-0547">Nucleotide-binding</keyword>
<dbReference type="InterPro" id="IPR050132">
    <property type="entry name" value="Gln/Glu-tRNA_Ligase"/>
</dbReference>
<keyword evidence="1 6" id="KW-0436">Ligase</keyword>
<evidence type="ECO:0000256" key="2">
    <source>
        <dbReference type="ARBA" id="ARBA00022741"/>
    </source>
</evidence>
<comment type="similarity">
    <text evidence="6">Belongs to the class-I aminoacyl-tRNA synthetase family.</text>
</comment>
<dbReference type="GO" id="GO:0005524">
    <property type="term" value="F:ATP binding"/>
    <property type="evidence" value="ECO:0007669"/>
    <property type="project" value="UniProtKB-KW"/>
</dbReference>
<dbReference type="PROSITE" id="PS00178">
    <property type="entry name" value="AA_TRNA_LIGASE_I"/>
    <property type="match status" value="1"/>
</dbReference>
<dbReference type="GO" id="GO:0006424">
    <property type="term" value="P:glutamyl-tRNA aminoacylation"/>
    <property type="evidence" value="ECO:0007669"/>
    <property type="project" value="TreeGrafter"/>
</dbReference>
<proteinExistence type="inferred from homology"/>
<evidence type="ECO:0000313" key="9">
    <source>
        <dbReference type="Proteomes" id="UP000223968"/>
    </source>
</evidence>
<dbReference type="Gene3D" id="1.20.1050.10">
    <property type="match status" value="1"/>
</dbReference>
<evidence type="ECO:0000256" key="5">
    <source>
        <dbReference type="ARBA" id="ARBA00023146"/>
    </source>
</evidence>
<evidence type="ECO:0000313" key="8">
    <source>
        <dbReference type="EMBL" id="PGG97710.1"/>
    </source>
</evidence>
<dbReference type="GO" id="GO:0017102">
    <property type="term" value="C:methionyl glutamyl tRNA synthetase complex"/>
    <property type="evidence" value="ECO:0007669"/>
    <property type="project" value="TreeGrafter"/>
</dbReference>
<evidence type="ECO:0000256" key="1">
    <source>
        <dbReference type="ARBA" id="ARBA00022598"/>
    </source>
</evidence>
<dbReference type="InterPro" id="IPR001412">
    <property type="entry name" value="aa-tRNA-synth_I_CS"/>
</dbReference>
<keyword evidence="5 6" id="KW-0030">Aminoacyl-tRNA synthetase</keyword>
<protein>
    <recommendedName>
        <fullName evidence="7">Glutamyl/glutaminyl-tRNA synthetase class Ib catalytic domain-containing protein</fullName>
    </recommendedName>
</protein>
<keyword evidence="9" id="KW-1185">Reference proteome</keyword>
<evidence type="ECO:0000256" key="4">
    <source>
        <dbReference type="ARBA" id="ARBA00022917"/>
    </source>
</evidence>
<dbReference type="SUPFAM" id="SSF47616">
    <property type="entry name" value="GST C-terminal domain-like"/>
    <property type="match status" value="1"/>
</dbReference>
<dbReference type="OrthoDB" id="10250478at2759"/>
<dbReference type="InterPro" id="IPR036282">
    <property type="entry name" value="Glutathione-S-Trfase_C_sf"/>
</dbReference>
<dbReference type="AlphaFoldDB" id="A0A2B7WMF4"/>
<dbReference type="SUPFAM" id="SSF52374">
    <property type="entry name" value="Nucleotidylyl transferase"/>
    <property type="match status" value="1"/>
</dbReference>
<evidence type="ECO:0000256" key="3">
    <source>
        <dbReference type="ARBA" id="ARBA00022840"/>
    </source>
</evidence>
<dbReference type="Proteomes" id="UP000223968">
    <property type="component" value="Unassembled WGS sequence"/>
</dbReference>
<gene>
    <name evidence="8" type="ORF">AJ79_09118</name>
</gene>
<accession>A0A2B7WMF4</accession>